<sequence>MTSSLAELAEWIVDADSVAVLTGAGISTPSGIPDFRTPGTGMWANVDPMAVAHVDVLQNQPETFWSFYAERFASLEGIRPNRAHQILVELEARGHVEGVITQNVDRLHAAAGTQELIELHGSIETSYCVECRAPSSLGEVRQLAAMSVDGVPRCFCGSMIRPGVVLFGEMLPEEPMLKASGLAVGADLIICIGSSLEVQPAAGLPKLTRATRGRIAILTQGETPLDEDADFRSSGDVVRELEGLLAEVDRLAPVSGP</sequence>
<dbReference type="InterPro" id="IPR026590">
    <property type="entry name" value="Ssirtuin_cat_dom"/>
</dbReference>
<dbReference type="GO" id="GO:0017136">
    <property type="term" value="F:histone deacetylase activity, NAD-dependent"/>
    <property type="evidence" value="ECO:0007669"/>
    <property type="project" value="TreeGrafter"/>
</dbReference>
<protein>
    <submittedName>
        <fullName evidence="4">Unannotated protein</fullName>
    </submittedName>
</protein>
<dbReference type="PROSITE" id="PS50305">
    <property type="entry name" value="SIRTUIN"/>
    <property type="match status" value="1"/>
</dbReference>
<evidence type="ECO:0000256" key="1">
    <source>
        <dbReference type="ARBA" id="ARBA00022679"/>
    </source>
</evidence>
<evidence type="ECO:0000313" key="4">
    <source>
        <dbReference type="EMBL" id="CAB4867087.1"/>
    </source>
</evidence>
<evidence type="ECO:0000256" key="2">
    <source>
        <dbReference type="ARBA" id="ARBA00023027"/>
    </source>
</evidence>
<dbReference type="Gene3D" id="3.40.50.1220">
    <property type="entry name" value="TPP-binding domain"/>
    <property type="match status" value="1"/>
</dbReference>
<dbReference type="NCBIfam" id="NF001753">
    <property type="entry name" value="PRK00481.1-3"/>
    <property type="match status" value="1"/>
</dbReference>
<dbReference type="InterPro" id="IPR026591">
    <property type="entry name" value="Sirtuin_cat_small_dom_sf"/>
</dbReference>
<evidence type="ECO:0000259" key="3">
    <source>
        <dbReference type="PROSITE" id="PS50305"/>
    </source>
</evidence>
<dbReference type="Pfam" id="PF02146">
    <property type="entry name" value="SIR2"/>
    <property type="match status" value="1"/>
</dbReference>
<dbReference type="GO" id="GO:0070403">
    <property type="term" value="F:NAD+ binding"/>
    <property type="evidence" value="ECO:0007669"/>
    <property type="project" value="InterPro"/>
</dbReference>
<dbReference type="AlphaFoldDB" id="A0A6J7D8F2"/>
<organism evidence="4">
    <name type="scientific">freshwater metagenome</name>
    <dbReference type="NCBI Taxonomy" id="449393"/>
    <lineage>
        <taxon>unclassified sequences</taxon>
        <taxon>metagenomes</taxon>
        <taxon>ecological metagenomes</taxon>
    </lineage>
</organism>
<dbReference type="Gene3D" id="3.30.1600.10">
    <property type="entry name" value="SIR2/SIRT2 'Small Domain"/>
    <property type="match status" value="1"/>
</dbReference>
<accession>A0A6J7D8F2</accession>
<keyword evidence="2" id="KW-0520">NAD</keyword>
<dbReference type="InterPro" id="IPR003000">
    <property type="entry name" value="Sirtuin"/>
</dbReference>
<dbReference type="PANTHER" id="PTHR11085:SF4">
    <property type="entry name" value="NAD-DEPENDENT PROTEIN DEACYLASE"/>
    <property type="match status" value="1"/>
</dbReference>
<keyword evidence="1" id="KW-0808">Transferase</keyword>
<dbReference type="InterPro" id="IPR050134">
    <property type="entry name" value="NAD-dep_sirtuin_deacylases"/>
</dbReference>
<name>A0A6J7D8F2_9ZZZZ</name>
<dbReference type="InterPro" id="IPR029035">
    <property type="entry name" value="DHS-like_NAD/FAD-binding_dom"/>
</dbReference>
<dbReference type="SUPFAM" id="SSF52467">
    <property type="entry name" value="DHS-like NAD/FAD-binding domain"/>
    <property type="match status" value="1"/>
</dbReference>
<feature type="domain" description="Deacetylase sirtuin-type" evidence="3">
    <location>
        <begin position="1"/>
        <end position="251"/>
    </location>
</feature>
<dbReference type="PANTHER" id="PTHR11085">
    <property type="entry name" value="NAD-DEPENDENT PROTEIN DEACYLASE SIRTUIN-5, MITOCHONDRIAL-RELATED"/>
    <property type="match status" value="1"/>
</dbReference>
<proteinExistence type="predicted"/>
<gene>
    <name evidence="4" type="ORF">UFOPK3444_00513</name>
</gene>
<dbReference type="EMBL" id="CAFBLU010000006">
    <property type="protein sequence ID" value="CAB4867087.1"/>
    <property type="molecule type" value="Genomic_DNA"/>
</dbReference>
<reference evidence="4" key="1">
    <citation type="submission" date="2020-05" db="EMBL/GenBank/DDBJ databases">
        <authorList>
            <person name="Chiriac C."/>
            <person name="Salcher M."/>
            <person name="Ghai R."/>
            <person name="Kavagutti S V."/>
        </authorList>
    </citation>
    <scope>NUCLEOTIDE SEQUENCE</scope>
</reference>